<dbReference type="EMBL" id="LPXO01000004">
    <property type="protein sequence ID" value="KUF11082.1"/>
    <property type="molecule type" value="Genomic_DNA"/>
</dbReference>
<dbReference type="PROSITE" id="PS50893">
    <property type="entry name" value="ABC_TRANSPORTER_2"/>
    <property type="match status" value="1"/>
</dbReference>
<name>A0A0W7WKK3_9RHOB</name>
<dbReference type="SUPFAM" id="SSF52540">
    <property type="entry name" value="P-loop containing nucleoside triphosphate hydrolases"/>
    <property type="match status" value="1"/>
</dbReference>
<evidence type="ECO:0000256" key="4">
    <source>
        <dbReference type="ARBA" id="ARBA00022496"/>
    </source>
</evidence>
<dbReference type="PANTHER" id="PTHR42771:SF3">
    <property type="entry name" value="PETROBACTIN IMPORT ATP-BINDING PROTEIN YCLP"/>
    <property type="match status" value="1"/>
</dbReference>
<keyword evidence="8" id="KW-0406">Ion transport</keyword>
<evidence type="ECO:0000313" key="11">
    <source>
        <dbReference type="EMBL" id="KUF11082.1"/>
    </source>
</evidence>
<evidence type="ECO:0000256" key="9">
    <source>
        <dbReference type="ARBA" id="ARBA00023136"/>
    </source>
</evidence>
<dbReference type="Proteomes" id="UP000054396">
    <property type="component" value="Unassembled WGS sequence"/>
</dbReference>
<evidence type="ECO:0000256" key="1">
    <source>
        <dbReference type="ARBA" id="ARBA00004202"/>
    </source>
</evidence>
<evidence type="ECO:0000313" key="12">
    <source>
        <dbReference type="Proteomes" id="UP000054396"/>
    </source>
</evidence>
<dbReference type="Gene3D" id="3.40.50.300">
    <property type="entry name" value="P-loop containing nucleotide triphosphate hydrolases"/>
    <property type="match status" value="1"/>
</dbReference>
<dbReference type="STRING" id="1685382.AVJ23_08470"/>
<comment type="subcellular location">
    <subcellularLocation>
        <location evidence="1">Cell membrane</location>
        <topology evidence="1">Peripheral membrane protein</topology>
    </subcellularLocation>
</comment>
<keyword evidence="2" id="KW-0813">Transport</keyword>
<evidence type="ECO:0000256" key="8">
    <source>
        <dbReference type="ARBA" id="ARBA00023065"/>
    </source>
</evidence>
<dbReference type="InterPro" id="IPR051535">
    <property type="entry name" value="Siderophore_ABC-ATPase"/>
</dbReference>
<evidence type="ECO:0000256" key="7">
    <source>
        <dbReference type="ARBA" id="ARBA00023004"/>
    </source>
</evidence>
<dbReference type="InterPro" id="IPR003439">
    <property type="entry name" value="ABC_transporter-like_ATP-bd"/>
</dbReference>
<evidence type="ECO:0000256" key="2">
    <source>
        <dbReference type="ARBA" id="ARBA00022448"/>
    </source>
</evidence>
<dbReference type="GO" id="GO:0006826">
    <property type="term" value="P:iron ion transport"/>
    <property type="evidence" value="ECO:0007669"/>
    <property type="project" value="UniProtKB-KW"/>
</dbReference>
<gene>
    <name evidence="11" type="ORF">AVJ23_08470</name>
</gene>
<keyword evidence="3" id="KW-1003">Cell membrane</keyword>
<keyword evidence="6 11" id="KW-0067">ATP-binding</keyword>
<evidence type="ECO:0000256" key="3">
    <source>
        <dbReference type="ARBA" id="ARBA00022475"/>
    </source>
</evidence>
<dbReference type="AlphaFoldDB" id="A0A0W7WKK3"/>
<accession>A0A0W7WKK3</accession>
<dbReference type="InterPro" id="IPR003593">
    <property type="entry name" value="AAA+_ATPase"/>
</dbReference>
<dbReference type="GO" id="GO:0016887">
    <property type="term" value="F:ATP hydrolysis activity"/>
    <property type="evidence" value="ECO:0007669"/>
    <property type="project" value="InterPro"/>
</dbReference>
<keyword evidence="7" id="KW-0408">Iron</keyword>
<dbReference type="GO" id="GO:0005524">
    <property type="term" value="F:ATP binding"/>
    <property type="evidence" value="ECO:0007669"/>
    <property type="project" value="UniProtKB-KW"/>
</dbReference>
<keyword evidence="12" id="KW-1185">Reference proteome</keyword>
<feature type="domain" description="ABC transporter" evidence="10">
    <location>
        <begin position="2"/>
        <end position="238"/>
    </location>
</feature>
<sequence length="253" mass="26787">MIEIRNVSLSLRGSAILHDITAGLPQTGITALIGPNGAGKSSLLHLCAGLLRPSGGVIAVDGGDVTRMAHRDRARRIAVLTQAQALGSRLTVGDLVGFGRWPHHLGRPREADRQVVAEALALFDLETLSGRQVETLSGGQKARAFTAMAWAQSTPWLLLDEPLAALDPRFARDLMARLHAMSQTGPQARGVVIVVHDLNAAALWADHVVALRDGRLFADGPAAEVLTPATLGALFDTAFGTVDTPRGRLVYPA</sequence>
<dbReference type="RefSeq" id="WP_058861746.1">
    <property type="nucleotide sequence ID" value="NZ_LPXO01000004.1"/>
</dbReference>
<evidence type="ECO:0000256" key="6">
    <source>
        <dbReference type="ARBA" id="ARBA00022840"/>
    </source>
</evidence>
<dbReference type="PANTHER" id="PTHR42771">
    <property type="entry name" value="IRON(3+)-HYDROXAMATE IMPORT ATP-BINDING PROTEIN FHUC"/>
    <property type="match status" value="1"/>
</dbReference>
<dbReference type="GO" id="GO:0005886">
    <property type="term" value="C:plasma membrane"/>
    <property type="evidence" value="ECO:0007669"/>
    <property type="project" value="UniProtKB-SubCell"/>
</dbReference>
<dbReference type="SMART" id="SM00382">
    <property type="entry name" value="AAA"/>
    <property type="match status" value="1"/>
</dbReference>
<reference evidence="11 12" key="1">
    <citation type="submission" date="2015-12" db="EMBL/GenBank/DDBJ databases">
        <authorList>
            <person name="Shamseldin A."/>
            <person name="Moawad H."/>
            <person name="Abd El-Rahim W.M."/>
            <person name="Sadowsky M.J."/>
        </authorList>
    </citation>
    <scope>NUCLEOTIDE SEQUENCE [LARGE SCALE GENOMIC DNA]</scope>
    <source>
        <strain evidence="11 12">SJ5A-1</strain>
    </source>
</reference>
<dbReference type="OrthoDB" id="9805601at2"/>
<evidence type="ECO:0000256" key="5">
    <source>
        <dbReference type="ARBA" id="ARBA00022741"/>
    </source>
</evidence>
<protein>
    <submittedName>
        <fullName evidence="11">ABC transporter ATP-binding protein</fullName>
    </submittedName>
</protein>
<proteinExistence type="predicted"/>
<keyword evidence="4" id="KW-0410">Iron transport</keyword>
<dbReference type="InterPro" id="IPR027417">
    <property type="entry name" value="P-loop_NTPase"/>
</dbReference>
<keyword evidence="9" id="KW-0472">Membrane</keyword>
<evidence type="ECO:0000259" key="10">
    <source>
        <dbReference type="PROSITE" id="PS50893"/>
    </source>
</evidence>
<keyword evidence="5" id="KW-0547">Nucleotide-binding</keyword>
<dbReference type="CDD" id="cd03214">
    <property type="entry name" value="ABC_Iron-Siderophores_B12_Hemin"/>
    <property type="match status" value="1"/>
</dbReference>
<comment type="caution">
    <text evidence="11">The sequence shown here is derived from an EMBL/GenBank/DDBJ whole genome shotgun (WGS) entry which is preliminary data.</text>
</comment>
<organism evidence="11 12">
    <name type="scientific">Pseudoponticoccus marisrubri</name>
    <dbReference type="NCBI Taxonomy" id="1685382"/>
    <lineage>
        <taxon>Bacteria</taxon>
        <taxon>Pseudomonadati</taxon>
        <taxon>Pseudomonadota</taxon>
        <taxon>Alphaproteobacteria</taxon>
        <taxon>Rhodobacterales</taxon>
        <taxon>Roseobacteraceae</taxon>
        <taxon>Pseudoponticoccus</taxon>
    </lineage>
</organism>
<dbReference type="Pfam" id="PF00005">
    <property type="entry name" value="ABC_tran"/>
    <property type="match status" value="1"/>
</dbReference>